<keyword evidence="2" id="KW-0436">Ligase</keyword>
<evidence type="ECO:0000256" key="8">
    <source>
        <dbReference type="PIRSR" id="PIRSR001529-1"/>
    </source>
</evidence>
<evidence type="ECO:0000259" key="12">
    <source>
        <dbReference type="PROSITE" id="PS50862"/>
    </source>
</evidence>
<dbReference type="GO" id="GO:0006434">
    <property type="term" value="P:seryl-tRNA aminoacylation"/>
    <property type="evidence" value="ECO:0007669"/>
    <property type="project" value="InterPro"/>
</dbReference>
<dbReference type="InterPro" id="IPR015866">
    <property type="entry name" value="Ser-tRNA-synth_1_N"/>
</dbReference>
<dbReference type="EMBL" id="AMBO01000286">
    <property type="protein sequence ID" value="EKD02397.1"/>
    <property type="molecule type" value="Genomic_DNA"/>
</dbReference>
<evidence type="ECO:0000256" key="7">
    <source>
        <dbReference type="ARBA" id="ARBA00034892"/>
    </source>
</evidence>
<dbReference type="SUPFAM" id="SSF55681">
    <property type="entry name" value="Class II aaRS and biotin synthetases"/>
    <property type="match status" value="1"/>
</dbReference>
<dbReference type="OMA" id="EQNCIDR"/>
<keyword evidence="3" id="KW-0547">Nucleotide-binding</keyword>
<dbReference type="InterPro" id="IPR010978">
    <property type="entry name" value="tRNA-bd_arm"/>
</dbReference>
<proteinExistence type="predicted"/>
<evidence type="ECO:0000256" key="11">
    <source>
        <dbReference type="SAM" id="MobiDB-lite"/>
    </source>
</evidence>
<dbReference type="InterPro" id="IPR006195">
    <property type="entry name" value="aa-tRNA-synth_II"/>
</dbReference>
<feature type="binding site" evidence="8">
    <location>
        <position position="390"/>
    </location>
    <ligand>
        <name>L-serine</name>
        <dbReference type="ChEBI" id="CHEBI:33384"/>
    </ligand>
</feature>
<dbReference type="Gene3D" id="3.30.930.10">
    <property type="entry name" value="Bira Bifunctional Protein, Domain 2"/>
    <property type="match status" value="2"/>
</dbReference>
<evidence type="ECO:0000256" key="4">
    <source>
        <dbReference type="ARBA" id="ARBA00022840"/>
    </source>
</evidence>
<dbReference type="EC" id="6.1.1.11" evidence="1"/>
<dbReference type="PRINTS" id="PR00981">
    <property type="entry name" value="TRNASYNTHSER"/>
</dbReference>
<evidence type="ECO:0000313" key="14">
    <source>
        <dbReference type="Proteomes" id="UP000006757"/>
    </source>
</evidence>
<dbReference type="Pfam" id="PF02403">
    <property type="entry name" value="Seryl_tRNA_N"/>
    <property type="match status" value="1"/>
</dbReference>
<feature type="binding site" evidence="9">
    <location>
        <begin position="358"/>
        <end position="361"/>
    </location>
    <ligand>
        <name>ATP</name>
        <dbReference type="ChEBI" id="CHEBI:30616"/>
    </ligand>
</feature>
<comment type="caution">
    <text evidence="13">The sequence shown here is derived from an EMBL/GenBank/DDBJ whole genome shotgun (WGS) entry which is preliminary data.</text>
</comment>
<evidence type="ECO:0000256" key="9">
    <source>
        <dbReference type="PIRSR" id="PIRSR001529-2"/>
    </source>
</evidence>
<gene>
    <name evidence="13" type="ORF">A1Q2_03289</name>
</gene>
<dbReference type="PANTHER" id="PTHR11778">
    <property type="entry name" value="SERYL-TRNA SYNTHETASE"/>
    <property type="match status" value="1"/>
</dbReference>
<sequence length="439" mass="47738">MASKAKAKAKPNAPKTKIAIPPPRLDYARLLSDPEATARNVRERAMPLPSDVVAELGRLREQALSLETQLNRTRHEQGLASASLRDTKDKDGKAAAVARARELKEAVQALEREHREVEDTLLRVAGSLPNFSNPAAPIGAEENATTLETFGPERLPASPLRDHVDVADRFGWLDNAASAIATGTSWPFLLGALAQLEHALVGYAVDMAAREGFTPVSPPDVVAVDIAARCGFQPRDGPGEDAPRQTYTIESEGERQLCLTGTAEVPLAALWANRTLGADQMPARVVGVGKAFRAEAGARGADTRGLYRVHQFTKVELFAVTTAEQNRVLDMPTQELGASAARKYDMEAWMPGRGKWGEITSTSNCTDYQARRLHIRYKDAEGTHFAHTLNGTAAAVPRLIVALLENGAKIEDGEVTGVQLPRVLERYWVGNLPEHVEWK</sequence>
<dbReference type="InterPro" id="IPR002317">
    <property type="entry name" value="Ser-tRNA-ligase_type_1"/>
</dbReference>
<evidence type="ECO:0000256" key="5">
    <source>
        <dbReference type="ARBA" id="ARBA00023146"/>
    </source>
</evidence>
<feature type="binding site" evidence="8">
    <location>
        <position position="262"/>
    </location>
    <ligand>
        <name>L-serine</name>
        <dbReference type="ChEBI" id="CHEBI:33384"/>
    </ligand>
</feature>
<dbReference type="AlphaFoldDB" id="K1VS68"/>
<evidence type="ECO:0000256" key="10">
    <source>
        <dbReference type="SAM" id="Coils"/>
    </source>
</evidence>
<dbReference type="HOGENOM" id="CLU_023797_4_3_1"/>
<reference evidence="13 14" key="1">
    <citation type="journal article" date="2012" name="Eukaryot. Cell">
        <title>Genome sequence of the Trichosporon asahii environmental strain CBS 8904.</title>
        <authorList>
            <person name="Yang R.Y."/>
            <person name="Li H.T."/>
            <person name="Zhu H."/>
            <person name="Zhou G.P."/>
            <person name="Wang M."/>
            <person name="Wang L."/>
        </authorList>
    </citation>
    <scope>NUCLEOTIDE SEQUENCE [LARGE SCALE GENOMIC DNA]</scope>
    <source>
        <strain evidence="13 14">CBS 8904</strain>
    </source>
</reference>
<feature type="binding site" evidence="9">
    <location>
        <begin position="309"/>
        <end position="312"/>
    </location>
    <ligand>
        <name>ATP</name>
        <dbReference type="ChEBI" id="CHEBI:30616"/>
    </ligand>
</feature>
<evidence type="ECO:0000256" key="3">
    <source>
        <dbReference type="ARBA" id="ARBA00022741"/>
    </source>
</evidence>
<dbReference type="InterPro" id="IPR002314">
    <property type="entry name" value="aa-tRNA-synt_IIb"/>
</dbReference>
<feature type="binding site" evidence="9">
    <location>
        <begin position="293"/>
        <end position="295"/>
    </location>
    <ligand>
        <name>ATP</name>
        <dbReference type="ChEBI" id="CHEBI:30616"/>
    </ligand>
</feature>
<dbReference type="PROSITE" id="PS50862">
    <property type="entry name" value="AA_TRNA_LIGASE_II"/>
    <property type="match status" value="1"/>
</dbReference>
<dbReference type="GO" id="GO:0005524">
    <property type="term" value="F:ATP binding"/>
    <property type="evidence" value="ECO:0007669"/>
    <property type="project" value="UniProtKB-KW"/>
</dbReference>
<dbReference type="InterPro" id="IPR042103">
    <property type="entry name" value="SerRS_1_N_sf"/>
</dbReference>
<accession>K1VS68</accession>
<dbReference type="STRING" id="1220162.K1VS68"/>
<dbReference type="InParanoid" id="K1VS68"/>
<dbReference type="InterPro" id="IPR045864">
    <property type="entry name" value="aa-tRNA-synth_II/BPL/LPL"/>
</dbReference>
<dbReference type="GO" id="GO:0004828">
    <property type="term" value="F:serine-tRNA ligase activity"/>
    <property type="evidence" value="ECO:0007669"/>
    <property type="project" value="UniProtKB-EC"/>
</dbReference>
<keyword evidence="4 9" id="KW-0067">ATP-binding</keyword>
<feature type="compositionally biased region" description="Low complexity" evidence="11">
    <location>
        <begin position="10"/>
        <end position="19"/>
    </location>
</feature>
<organism evidence="13 14">
    <name type="scientific">Trichosporon asahii var. asahii (strain CBS 8904)</name>
    <name type="common">Yeast</name>
    <dbReference type="NCBI Taxonomy" id="1220162"/>
    <lineage>
        <taxon>Eukaryota</taxon>
        <taxon>Fungi</taxon>
        <taxon>Dikarya</taxon>
        <taxon>Basidiomycota</taxon>
        <taxon>Agaricomycotina</taxon>
        <taxon>Tremellomycetes</taxon>
        <taxon>Trichosporonales</taxon>
        <taxon>Trichosporonaceae</taxon>
        <taxon>Trichosporon</taxon>
    </lineage>
</organism>
<dbReference type="SUPFAM" id="SSF46589">
    <property type="entry name" value="tRNA-binding arm"/>
    <property type="match status" value="1"/>
</dbReference>
<feature type="binding site" evidence="8">
    <location>
        <position position="316"/>
    </location>
    <ligand>
        <name>L-serine</name>
        <dbReference type="ChEBI" id="CHEBI:33384"/>
    </ligand>
</feature>
<feature type="domain" description="Aminoacyl-transfer RNA synthetases class-II family profile" evidence="12">
    <location>
        <begin position="207"/>
        <end position="421"/>
    </location>
</feature>
<feature type="region of interest" description="Disordered" evidence="11">
    <location>
        <begin position="1"/>
        <end position="20"/>
    </location>
</feature>
<evidence type="ECO:0000256" key="2">
    <source>
        <dbReference type="ARBA" id="ARBA00022598"/>
    </source>
</evidence>
<dbReference type="Pfam" id="PF00587">
    <property type="entry name" value="tRNA-synt_2b"/>
    <property type="match status" value="2"/>
</dbReference>
<dbReference type="PIRSF" id="PIRSF001529">
    <property type="entry name" value="Ser-tRNA-synth_IIa"/>
    <property type="match status" value="1"/>
</dbReference>
<evidence type="ECO:0000313" key="13">
    <source>
        <dbReference type="EMBL" id="EKD02397.1"/>
    </source>
</evidence>
<evidence type="ECO:0000256" key="6">
    <source>
        <dbReference type="ARBA" id="ARBA00031113"/>
    </source>
</evidence>
<dbReference type="Gene3D" id="1.10.287.40">
    <property type="entry name" value="Serine-tRNA synthetase, tRNA binding domain"/>
    <property type="match status" value="1"/>
</dbReference>
<dbReference type="FunCoup" id="K1VS68">
    <property type="interactions" value="242"/>
</dbReference>
<dbReference type="UniPathway" id="UPA00906">
    <property type="reaction ID" value="UER00895"/>
</dbReference>
<evidence type="ECO:0000256" key="1">
    <source>
        <dbReference type="ARBA" id="ARBA00012840"/>
    </source>
</evidence>
<dbReference type="Proteomes" id="UP000006757">
    <property type="component" value="Unassembled WGS sequence"/>
</dbReference>
<name>K1VS68_TRIAC</name>
<keyword evidence="10" id="KW-0175">Coiled coil</keyword>
<keyword evidence="5 13" id="KW-0030">Aminoacyl-tRNA synthetase</keyword>
<dbReference type="eggNOG" id="KOG2509">
    <property type="taxonomic scope" value="Eukaryota"/>
</dbReference>
<feature type="site" description="Important for serine binding" evidence="8">
    <location>
        <position position="392"/>
    </location>
</feature>
<protein>
    <recommendedName>
        <fullName evidence="1">serine--tRNA ligase</fullName>
        <ecNumber evidence="1">6.1.1.11</ecNumber>
    </recommendedName>
    <alternativeName>
        <fullName evidence="6">Seryl-tRNA synthetase</fullName>
    </alternativeName>
    <alternativeName>
        <fullName evidence="7">Seryl-tRNA(Ser) synthetase</fullName>
    </alternativeName>
</protein>
<keyword evidence="14" id="KW-1185">Reference proteome</keyword>
<dbReference type="OrthoDB" id="10264585at2759"/>
<feature type="coiled-coil region" evidence="10">
    <location>
        <begin position="56"/>
        <end position="120"/>
    </location>
</feature>
<feature type="binding site" evidence="8">
    <location>
        <position position="293"/>
    </location>
    <ligand>
        <name>L-serine</name>
        <dbReference type="ChEBI" id="CHEBI:33384"/>
    </ligand>
</feature>